<evidence type="ECO:0000256" key="1">
    <source>
        <dbReference type="SAM" id="MobiDB-lite"/>
    </source>
</evidence>
<sequence length="137" mass="15018">MADREQALLELSLREIYAKTTLFYYGEPATPPSAESTPRPVTPPKLSIALDLEDGEIDEDGDLTPDARRSEAPTPRRGLRSWEIAERAPAPPPRSPGRPRKRRRRRALSSADDGVVVVIGDDSGGTSSDEDRRASPL</sequence>
<evidence type="ECO:0000313" key="2">
    <source>
        <dbReference type="EMBL" id="CAE0703304.1"/>
    </source>
</evidence>
<protein>
    <submittedName>
        <fullName evidence="2">Uncharacterized protein</fullName>
    </submittedName>
</protein>
<dbReference type="EMBL" id="HBIW01021740">
    <property type="protein sequence ID" value="CAE0703304.1"/>
    <property type="molecule type" value="Transcribed_RNA"/>
</dbReference>
<gene>
    <name evidence="2" type="ORF">PCAL00307_LOCUS18751</name>
</gene>
<name>A0A7S4EC44_9STRA</name>
<reference evidence="2" key="1">
    <citation type="submission" date="2021-01" db="EMBL/GenBank/DDBJ databases">
        <authorList>
            <person name="Corre E."/>
            <person name="Pelletier E."/>
            <person name="Niang G."/>
            <person name="Scheremetjew M."/>
            <person name="Finn R."/>
            <person name="Kale V."/>
            <person name="Holt S."/>
            <person name="Cochrane G."/>
            <person name="Meng A."/>
            <person name="Brown T."/>
            <person name="Cohen L."/>
        </authorList>
    </citation>
    <scope>NUCLEOTIDE SEQUENCE</scope>
    <source>
        <strain evidence="2">CCMP1756</strain>
    </source>
</reference>
<accession>A0A7S4EC44</accession>
<feature type="compositionally biased region" description="Low complexity" evidence="1">
    <location>
        <begin position="109"/>
        <end position="127"/>
    </location>
</feature>
<dbReference type="AlphaFoldDB" id="A0A7S4EC44"/>
<proteinExistence type="predicted"/>
<feature type="compositionally biased region" description="Basic residues" evidence="1">
    <location>
        <begin position="97"/>
        <end position="107"/>
    </location>
</feature>
<feature type="compositionally biased region" description="Acidic residues" evidence="1">
    <location>
        <begin position="51"/>
        <end position="63"/>
    </location>
</feature>
<organism evidence="2">
    <name type="scientific">Pelagomonas calceolata</name>
    <dbReference type="NCBI Taxonomy" id="35677"/>
    <lineage>
        <taxon>Eukaryota</taxon>
        <taxon>Sar</taxon>
        <taxon>Stramenopiles</taxon>
        <taxon>Ochrophyta</taxon>
        <taxon>Pelagophyceae</taxon>
        <taxon>Pelagomonadales</taxon>
        <taxon>Pelagomonadaceae</taxon>
        <taxon>Pelagomonas</taxon>
    </lineage>
</organism>
<feature type="region of interest" description="Disordered" evidence="1">
    <location>
        <begin position="26"/>
        <end position="137"/>
    </location>
</feature>